<proteinExistence type="predicted"/>
<evidence type="ECO:0000313" key="3">
    <source>
        <dbReference type="EMBL" id="MBP3956497.1"/>
    </source>
</evidence>
<evidence type="ECO:0000313" key="4">
    <source>
        <dbReference type="Proteomes" id="UP000676565"/>
    </source>
</evidence>
<protein>
    <submittedName>
        <fullName evidence="3">Uncharacterized protein</fullName>
    </submittedName>
</protein>
<keyword evidence="1" id="KW-0175">Coiled coil</keyword>
<feature type="compositionally biased region" description="Basic and acidic residues" evidence="2">
    <location>
        <begin position="60"/>
        <end position="70"/>
    </location>
</feature>
<reference evidence="3 4" key="1">
    <citation type="submission" date="2021-04" db="EMBL/GenBank/DDBJ databases">
        <authorList>
            <person name="Ivanova A."/>
        </authorList>
    </citation>
    <scope>NUCLEOTIDE SEQUENCE [LARGE SCALE GENOMIC DNA]</scope>
    <source>
        <strain evidence="3 4">G18</strain>
    </source>
</reference>
<feature type="region of interest" description="Disordered" evidence="2">
    <location>
        <begin position="1735"/>
        <end position="1798"/>
    </location>
</feature>
<sequence length="1922" mass="208949">MVRNAGVMFLCLALGAVVMYGSTNLRIRVEPAAPDAKATGTGAPSAPPGALPPDLVAKPRAGEPARRDRNVRQASALTDDTKPDAVRGVRLEDAQGVVWDLSKAPPTGIAALGTIVKVRLERVVADQLLLSTDDLREKPIEEVLGAKRTDENGATVVALDLTKMKARDGTINFELRVKSVGPQTSDPYKFTILPPSEPSDTISGQVTEYTTSPYLRPSPVSGLTASAPADVYGKIQYEPYLRLFGQLRGTANFRFVLQPDAGTATEVDADIGHNAAGAWDARVRLPVLDDLAKAKLFVRVEFGNSRLYFVAPVPLRFNYIPESIEAPALDAPASSEGKVISPAIDFATPGLPAYYSNGTKFDLKAVPPRNAQVLVAFVDSAPIFPGASAPSAPGGDGKVAFQKLDVGSGRDHVIRVAAARGAFVGDAAQVKLMVSTAVPVVESVAPQPGFGQSNGVGTEKIVVRFSNKSPLDSAFKPDTFRVSHNENRAQRGTLKIGTPVYDKLTNSVTLNVSEILPGTYTVAILKNKITDVFGNALPDSPDVQDGANSFEAVVSTQGAGADKAVPVQTPGVTLQTGPPVDFRIFLKPPVYDEGFNPSDRVESRVARLYYYRDAHRVAQLINRSVKSYNSAAVDVQRRAANRGRDDANKAEDERKRLEFLSVKAAQDARTAEAELNNLQNRVGAARGTAEQARRSLAQKRNEIEEAKRLGRPAAEIAGLQADAETIERALTAADTIDRQGPADIARAQGNVAAKREMEAKAVEAWMVKEFEERRLRENQFRVEVAASTADPDTYAPGRPDSDDPVMRVSVAVIGEGLIQLRGPVKGLNVIRTMLNQIDAPVGQVRVAVHTLQVNGERADRMEKVVANIQRYLDHSRFLTAQSSQMLRNAVTSVAGRKAAEAAATLAPGCTQWDRDQKYLYAFFGKDFTDELTQLDSEFLKTGNKLLALNSMDSTSLSSALFLMALAKNDVRAEIVQEFLATVQRDLPQAEARYYTIGISQPKHCDACKDKREYLLASNSPFESLVGFFNAQVTGSDTLNPLQREFIRLAQIFKAQMVTEMQLRQRVMERSLLEERINTNYLDELRKAKALEDMAKGELAKVQDTLQKSSAQATLAIQTILAALGAWEESTGQLVVVLDALDRLADARVPDVTVTLRETSGKLVRRPSGNIDIPKELFETFDRVERIADEFNYLSPATKAVYDEYKKLMDEFRENPVLTTDDRKEFRAIVTALLAILQREGAAAKAQIQAINTQLTGTQPDPARAQALYTSFRDDLLSKLRVGQPYRTKASTLFSQTDPVFGTLAAAVVNHQVALKNARDARRPLDEKKLLDLLVDEMEDKYVEILEGMRARTSNVDNYLKSVTTALDDDFNTQYYLPSFRRAREASRFWDVTLAQIETTSVLTNNRALGKVSPAASFEFDLPKRDVLLTEGFRSAKALFDEYGALMNDPSFLALAKIYSGNPLSMMQGGGGDLAAVRNVLPGLGTTPDERMMTQAGPGQKPFGTALDGLIPDPAIYKFETGTGYEIRPVLSPDGQAVVFGFDYLYTTDVREPVRADEKHLGRVRRHFLHTDVQLGNFELREISKYMVSIKVARTGRGVQLLQDLPGVGVLFRPLPSASASLQQNLIYSQATIFPTLFDLMGLRYAPAVADLDPLADRMAEFAARYRRLDVEQRIYGIGATRVDDALRTPTGERRYDLYYPPMTLPWRHPNGYSGVGLRLHDGILREGYDPTVAFPETQFAPGTSPEGRSKPYNPNAPYGAPAFDPPHTIPQPPPGTPYQGNARPPGLRAPTPIKSGPGPSTMVVPGFGPVGVGKPVPYAPSFPTTPPTTTPAAPTPIPAAPTPTLTAPIPTITQPTTPPVTTPAARPTELPATSQPPVINLGTPATYPMPLAPPTPEQPLAPTRPPTLPQLPAPTPPPTGGK</sequence>
<comment type="caution">
    <text evidence="3">The sequence shown here is derived from an EMBL/GenBank/DDBJ whole genome shotgun (WGS) entry which is preliminary data.</text>
</comment>
<dbReference type="EMBL" id="JAGKQQ010000001">
    <property type="protein sequence ID" value="MBP3956497.1"/>
    <property type="molecule type" value="Genomic_DNA"/>
</dbReference>
<feature type="compositionally biased region" description="Low complexity" evidence="2">
    <location>
        <begin position="1751"/>
        <end position="1762"/>
    </location>
</feature>
<accession>A0ABS5BRY0</accession>
<organism evidence="3 4">
    <name type="scientific">Gemmata palustris</name>
    <dbReference type="NCBI Taxonomy" id="2822762"/>
    <lineage>
        <taxon>Bacteria</taxon>
        <taxon>Pseudomonadati</taxon>
        <taxon>Planctomycetota</taxon>
        <taxon>Planctomycetia</taxon>
        <taxon>Gemmatales</taxon>
        <taxon>Gemmataceae</taxon>
        <taxon>Gemmata</taxon>
    </lineage>
</organism>
<feature type="compositionally biased region" description="Pro residues" evidence="2">
    <location>
        <begin position="1763"/>
        <end position="1776"/>
    </location>
</feature>
<name>A0ABS5BRY0_9BACT</name>
<feature type="coiled-coil region" evidence="1">
    <location>
        <begin position="661"/>
        <end position="709"/>
    </location>
</feature>
<feature type="compositionally biased region" description="Pro residues" evidence="2">
    <location>
        <begin position="1890"/>
        <end position="1922"/>
    </location>
</feature>
<evidence type="ECO:0000256" key="2">
    <source>
        <dbReference type="SAM" id="MobiDB-lite"/>
    </source>
</evidence>
<dbReference type="RefSeq" id="WP_210654677.1">
    <property type="nucleotide sequence ID" value="NZ_JAGKQQ010000001.1"/>
</dbReference>
<feature type="region of interest" description="Disordered" evidence="2">
    <location>
        <begin position="35"/>
        <end position="70"/>
    </location>
</feature>
<feature type="region of interest" description="Disordered" evidence="2">
    <location>
        <begin position="1822"/>
        <end position="1922"/>
    </location>
</feature>
<dbReference type="Proteomes" id="UP000676565">
    <property type="component" value="Unassembled WGS sequence"/>
</dbReference>
<keyword evidence="4" id="KW-1185">Reference proteome</keyword>
<gene>
    <name evidence="3" type="ORF">J8F10_14545</name>
</gene>
<evidence type="ECO:0000256" key="1">
    <source>
        <dbReference type="SAM" id="Coils"/>
    </source>
</evidence>
<feature type="compositionally biased region" description="Low complexity" evidence="2">
    <location>
        <begin position="1842"/>
        <end position="1855"/>
    </location>
</feature>
<feature type="compositionally biased region" description="Pro residues" evidence="2">
    <location>
        <begin position="1822"/>
        <end position="1841"/>
    </location>
</feature>